<dbReference type="PROSITE" id="PS50234">
    <property type="entry name" value="VWFA"/>
    <property type="match status" value="1"/>
</dbReference>
<accession>A0A915ZI56</accession>
<dbReference type="Proteomes" id="UP000684084">
    <property type="component" value="Unassembled WGS sequence"/>
</dbReference>
<proteinExistence type="predicted"/>
<evidence type="ECO:0000313" key="3">
    <source>
        <dbReference type="Proteomes" id="UP000684084"/>
    </source>
</evidence>
<reference evidence="2" key="1">
    <citation type="submission" date="2020-05" db="EMBL/GenBank/DDBJ databases">
        <authorList>
            <person name="Rincon C."/>
            <person name="Sanders R I."/>
            <person name="Robbins C."/>
            <person name="Chaturvedi A."/>
        </authorList>
    </citation>
    <scope>NUCLEOTIDE SEQUENCE</scope>
    <source>
        <strain evidence="2">CHB12</strain>
    </source>
</reference>
<dbReference type="OrthoDB" id="2343366at2759"/>
<dbReference type="EMBL" id="CAGKOT010000037">
    <property type="protein sequence ID" value="CAB5377259.1"/>
    <property type="molecule type" value="Genomic_DNA"/>
</dbReference>
<evidence type="ECO:0000313" key="2">
    <source>
        <dbReference type="EMBL" id="CAB5377259.1"/>
    </source>
</evidence>
<evidence type="ECO:0000259" key="1">
    <source>
        <dbReference type="PROSITE" id="PS50234"/>
    </source>
</evidence>
<protein>
    <recommendedName>
        <fullName evidence="1">VWFA domain-containing protein</fullName>
    </recommendedName>
</protein>
<dbReference type="InterPro" id="IPR002035">
    <property type="entry name" value="VWF_A"/>
</dbReference>
<name>A0A915ZI56_9GLOM</name>
<dbReference type="PANTHER" id="PTHR22796:SF1">
    <property type="entry name" value="VWFA DOMAIN-CONTAINING PROTEIN"/>
    <property type="match status" value="1"/>
</dbReference>
<feature type="domain" description="VWFA" evidence="1">
    <location>
        <begin position="535"/>
        <end position="701"/>
    </location>
</feature>
<dbReference type="Pfam" id="PF13519">
    <property type="entry name" value="VWA_2"/>
    <property type="match status" value="1"/>
</dbReference>
<gene>
    <name evidence="2" type="ORF">CHRIB12_LOCUS15648</name>
</gene>
<organism evidence="2 3">
    <name type="scientific">Rhizophagus irregularis</name>
    <dbReference type="NCBI Taxonomy" id="588596"/>
    <lineage>
        <taxon>Eukaryota</taxon>
        <taxon>Fungi</taxon>
        <taxon>Fungi incertae sedis</taxon>
        <taxon>Mucoromycota</taxon>
        <taxon>Glomeromycotina</taxon>
        <taxon>Glomeromycetes</taxon>
        <taxon>Glomerales</taxon>
        <taxon>Glomeraceae</taxon>
        <taxon>Rhizophagus</taxon>
    </lineage>
</organism>
<sequence length="701" mass="80865">MGEQSCGKSFMLNHLVGTTFDVPATVCKRCTEGVWMSLVNTKECIYVALDFEGLRSFEGTSQEDMFLTLFNTVVSNLVLYNKNKYTINRDAKMFQNLQAGVKLFESDPKARLCIIIKDVPKADKDGIINELQLKLEKLIAEEGIDNFITKMYGDELNIMALPVFHDVAWFEGLSKIKMLLDKKETKYDNAKTFLQNTKVIMAKLKICDWSSLNENLIHIRVATLKRLLPIAVSYGIEQKDPVIIPLVNHDSEEPIYGPIDFLNDGNPIKLFPDINDDQVNHFCGKEHQCRELCEEDGICNVVTEPKKQEETYKGRVEGTVITYTKYIQLSEKLKCNKKIPPNEFEHTGKHTHNEDHYCDKKCQFCEYYCTLPYGHPHFHDTRHGINMTQTEFTGDEFVYAGVGDQKTFVLCNLFCKDLGRHRHIDYCQNDENCELSRDMQHINVKVSPNPDKPKDFISHKLFWERTGFKDPHTCQEQQEFTKCDHQCPDKKHKSRSSFCELQLFHAPISKPPNDYGYVSSDGHYFNCEKPNTPFHIIFVLDYSSSMTKQDIKPIQDFPIYNDLTKKHNNRIGAVYQAVYLFMNARRNSTMTDNISLILFNHKTIVPFEYQDLTNLKDLLNSMLQYEACGLINFDSAIQKAGVLIETHFDPTKVNVIIFLSDRECGTPTNQLNAICKQNKEKGSPLYLYTCDIVKRLETIEI</sequence>
<comment type="caution">
    <text evidence="2">The sequence shown here is derived from an EMBL/GenBank/DDBJ whole genome shotgun (WGS) entry which is preliminary data.</text>
</comment>
<dbReference type="AlphaFoldDB" id="A0A915ZI56"/>
<dbReference type="CDD" id="cd00198">
    <property type="entry name" value="vWFA"/>
    <property type="match status" value="1"/>
</dbReference>
<dbReference type="PANTHER" id="PTHR22796">
    <property type="entry name" value="URG4-RELATED"/>
    <property type="match status" value="1"/>
</dbReference>